<keyword evidence="2" id="KW-1003">Cell membrane</keyword>
<dbReference type="EMBL" id="MU825880">
    <property type="protein sequence ID" value="KAJ7385476.1"/>
    <property type="molecule type" value="Genomic_DNA"/>
</dbReference>
<organism evidence="11 12">
    <name type="scientific">Desmophyllum pertusum</name>
    <dbReference type="NCBI Taxonomy" id="174260"/>
    <lineage>
        <taxon>Eukaryota</taxon>
        <taxon>Metazoa</taxon>
        <taxon>Cnidaria</taxon>
        <taxon>Anthozoa</taxon>
        <taxon>Hexacorallia</taxon>
        <taxon>Scleractinia</taxon>
        <taxon>Caryophylliina</taxon>
        <taxon>Caryophylliidae</taxon>
        <taxon>Desmophyllum</taxon>
    </lineage>
</organism>
<feature type="domain" description="G-protein coupled receptors family 1 profile" evidence="10">
    <location>
        <begin position="30"/>
        <end position="106"/>
    </location>
</feature>
<keyword evidence="7" id="KW-0675">Receptor</keyword>
<proteinExistence type="predicted"/>
<evidence type="ECO:0000256" key="3">
    <source>
        <dbReference type="ARBA" id="ARBA00022692"/>
    </source>
</evidence>
<dbReference type="InterPro" id="IPR017452">
    <property type="entry name" value="GPCR_Rhodpsn_7TM"/>
</dbReference>
<dbReference type="InterPro" id="IPR000276">
    <property type="entry name" value="GPCR_Rhodpsn"/>
</dbReference>
<evidence type="ECO:0000256" key="1">
    <source>
        <dbReference type="ARBA" id="ARBA00004651"/>
    </source>
</evidence>
<keyword evidence="3 9" id="KW-0812">Transmembrane</keyword>
<dbReference type="PANTHER" id="PTHR24247">
    <property type="entry name" value="5-HYDROXYTRYPTAMINE RECEPTOR"/>
    <property type="match status" value="1"/>
</dbReference>
<evidence type="ECO:0000256" key="4">
    <source>
        <dbReference type="ARBA" id="ARBA00022989"/>
    </source>
</evidence>
<feature type="transmembrane region" description="Helical" evidence="9">
    <location>
        <begin position="151"/>
        <end position="170"/>
    </location>
</feature>
<feature type="transmembrane region" description="Helical" evidence="9">
    <location>
        <begin position="49"/>
        <end position="74"/>
    </location>
</feature>
<evidence type="ECO:0000256" key="9">
    <source>
        <dbReference type="SAM" id="Phobius"/>
    </source>
</evidence>
<dbReference type="SUPFAM" id="SSF81321">
    <property type="entry name" value="Family A G protein-coupled receptor-like"/>
    <property type="match status" value="1"/>
</dbReference>
<evidence type="ECO:0000256" key="2">
    <source>
        <dbReference type="ARBA" id="ARBA00022475"/>
    </source>
</evidence>
<keyword evidence="6 9" id="KW-0472">Membrane</keyword>
<dbReference type="GO" id="GO:0045202">
    <property type="term" value="C:synapse"/>
    <property type="evidence" value="ECO:0007669"/>
    <property type="project" value="GOC"/>
</dbReference>
<comment type="subcellular location">
    <subcellularLocation>
        <location evidence="1">Cell membrane</location>
        <topology evidence="1">Multi-pass membrane protein</topology>
    </subcellularLocation>
</comment>
<dbReference type="GO" id="GO:0007268">
    <property type="term" value="P:chemical synaptic transmission"/>
    <property type="evidence" value="ECO:0007669"/>
    <property type="project" value="TreeGrafter"/>
</dbReference>
<dbReference type="GO" id="GO:0004993">
    <property type="term" value="F:G protein-coupled serotonin receptor activity"/>
    <property type="evidence" value="ECO:0007669"/>
    <property type="project" value="TreeGrafter"/>
</dbReference>
<dbReference type="GO" id="GO:0030594">
    <property type="term" value="F:neurotransmitter receptor activity"/>
    <property type="evidence" value="ECO:0007669"/>
    <property type="project" value="TreeGrafter"/>
</dbReference>
<reference evidence="11" key="1">
    <citation type="submission" date="2023-01" db="EMBL/GenBank/DDBJ databases">
        <title>Genome assembly of the deep-sea coral Lophelia pertusa.</title>
        <authorList>
            <person name="Herrera S."/>
            <person name="Cordes E."/>
        </authorList>
    </citation>
    <scope>NUCLEOTIDE SEQUENCE</scope>
    <source>
        <strain evidence="11">USNM1676648</strain>
        <tissue evidence="11">Polyp</tissue>
    </source>
</reference>
<dbReference type="AlphaFoldDB" id="A0A9W9ZPP3"/>
<comment type="caution">
    <text evidence="11">The sequence shown here is derived from an EMBL/GenBank/DDBJ whole genome shotgun (WGS) entry which is preliminary data.</text>
</comment>
<evidence type="ECO:0000313" key="11">
    <source>
        <dbReference type="EMBL" id="KAJ7385476.1"/>
    </source>
</evidence>
<evidence type="ECO:0000256" key="7">
    <source>
        <dbReference type="ARBA" id="ARBA00023170"/>
    </source>
</evidence>
<name>A0A9W9ZPP3_9CNID</name>
<feature type="transmembrane region" description="Helical" evidence="9">
    <location>
        <begin position="18"/>
        <end position="40"/>
    </location>
</feature>
<keyword evidence="4 9" id="KW-1133">Transmembrane helix</keyword>
<keyword evidence="8" id="KW-0807">Transducer</keyword>
<evidence type="ECO:0000259" key="10">
    <source>
        <dbReference type="PROSITE" id="PS50262"/>
    </source>
</evidence>
<sequence>MSQPPIFISEAENRTWCIFYGLESAAIIIGNLLIIAAFAITKSLHKKTYLLLISLAVADLLVGAVALPMFIHLIGGTVTNWWAVDDHVTHTQTAIEIFTSYASIFFWSRSHWRGFTLHGRHRIMAVCSLSLITSSSALFGFFHCFWASCPFFVNSTLVLLITGGISFHYGSACSVHAHHYCLLCYNRGHLV</sequence>
<dbReference type="Proteomes" id="UP001163046">
    <property type="component" value="Unassembled WGS sequence"/>
</dbReference>
<dbReference type="GO" id="GO:0030425">
    <property type="term" value="C:dendrite"/>
    <property type="evidence" value="ECO:0007669"/>
    <property type="project" value="TreeGrafter"/>
</dbReference>
<evidence type="ECO:0000313" key="12">
    <source>
        <dbReference type="Proteomes" id="UP001163046"/>
    </source>
</evidence>
<evidence type="ECO:0000256" key="6">
    <source>
        <dbReference type="ARBA" id="ARBA00023136"/>
    </source>
</evidence>
<gene>
    <name evidence="11" type="ORF">OS493_015046</name>
</gene>
<feature type="transmembrane region" description="Helical" evidence="9">
    <location>
        <begin position="124"/>
        <end position="145"/>
    </location>
</feature>
<keyword evidence="5" id="KW-0297">G-protein coupled receptor</keyword>
<dbReference type="GO" id="GO:0007187">
    <property type="term" value="P:G protein-coupled receptor signaling pathway, coupled to cyclic nucleotide second messenger"/>
    <property type="evidence" value="ECO:0007669"/>
    <property type="project" value="TreeGrafter"/>
</dbReference>
<accession>A0A9W9ZPP3</accession>
<protein>
    <recommendedName>
        <fullName evidence="10">G-protein coupled receptors family 1 profile domain-containing protein</fullName>
    </recommendedName>
</protein>
<dbReference type="Pfam" id="PF00001">
    <property type="entry name" value="7tm_1"/>
    <property type="match status" value="1"/>
</dbReference>
<dbReference type="PROSITE" id="PS50262">
    <property type="entry name" value="G_PROTEIN_RECEP_F1_2"/>
    <property type="match status" value="1"/>
</dbReference>
<evidence type="ECO:0000256" key="5">
    <source>
        <dbReference type="ARBA" id="ARBA00023040"/>
    </source>
</evidence>
<evidence type="ECO:0000256" key="8">
    <source>
        <dbReference type="ARBA" id="ARBA00023224"/>
    </source>
</evidence>
<dbReference type="Gene3D" id="1.20.1070.10">
    <property type="entry name" value="Rhodopsin 7-helix transmembrane proteins"/>
    <property type="match status" value="1"/>
</dbReference>
<dbReference type="GO" id="GO:0005886">
    <property type="term" value="C:plasma membrane"/>
    <property type="evidence" value="ECO:0007669"/>
    <property type="project" value="UniProtKB-SubCell"/>
</dbReference>
<dbReference type="PRINTS" id="PR00237">
    <property type="entry name" value="GPCRRHODOPSN"/>
</dbReference>
<keyword evidence="12" id="KW-1185">Reference proteome</keyword>